<dbReference type="GO" id="GO:0005524">
    <property type="term" value="F:ATP binding"/>
    <property type="evidence" value="ECO:0007669"/>
    <property type="project" value="InterPro"/>
</dbReference>
<dbReference type="PANTHER" id="PTHR43173">
    <property type="entry name" value="ABC1 FAMILY PROTEIN"/>
    <property type="match status" value="1"/>
</dbReference>
<feature type="domain" description="Protein kinase" evidence="1">
    <location>
        <begin position="159"/>
        <end position="541"/>
    </location>
</feature>
<keyword evidence="3" id="KW-1185">Reference proteome</keyword>
<dbReference type="OMA" id="ICNGPEA"/>
<name>A0A5J4Z9J0_PORPP</name>
<dbReference type="SUPFAM" id="SSF56112">
    <property type="entry name" value="Protein kinase-like (PK-like)"/>
    <property type="match status" value="1"/>
</dbReference>
<evidence type="ECO:0000313" key="3">
    <source>
        <dbReference type="Proteomes" id="UP000324585"/>
    </source>
</evidence>
<dbReference type="PROSITE" id="PS50011">
    <property type="entry name" value="PROTEIN_KINASE_DOM"/>
    <property type="match status" value="1"/>
</dbReference>
<sequence>MLGAWYALREWGREGAARVDVRGIGCCVVRRGEMMSARRKERLRAVDFWQNVVRLYGAFKVTQLRVALVASPRRKAELWNGYDTYCAAQIYALCVRLRGFYLKVGQFLGTRADFLKPVYIASLSRLQDRVPPMPIEQVLGLLKDEMRELGYSVEEVFESVEADPLGSATIAQVHAAVIRKSFAKRHLHIAPSRRSVVIKLQYPEAEKLMHDDLANVRSLGAFLQRTELQFDVLSPIDELREQVRHEFDFHREARNLNVARTCLEPFQNKITVPDPLHHLVSRRCLVMERMHGVPLTELEKELQKRRISHHTRQRLGMSILSNMATAYGKMLFETNIMQADPHPGNVLLHKSGKSISLLDFGQVKSFEPSLVDAFAELILSMRSSSTCSGADCGSGGDSKAEASALDHTVDLKRKMAALGIQTARIQGVSRSQVSSRLPNSARADMGERTVFPQRRQSPEHVLLTTMFDTVEMAGVSNSPFEETSIMREISVESFPQNLFFVLRTTQIFRGMSLGMGLGDKFSLLQSWEPFARKRLLRTGRK</sequence>
<dbReference type="PANTHER" id="PTHR43173:SF12">
    <property type="entry name" value="PROTEIN KINASE SUPERFAMILY PROTEIN"/>
    <property type="match status" value="1"/>
</dbReference>
<protein>
    <recommendedName>
        <fullName evidence="1">Protein kinase domain-containing protein</fullName>
    </recommendedName>
</protein>
<dbReference type="EMBL" id="VRMN01000001">
    <property type="protein sequence ID" value="KAA8499664.1"/>
    <property type="molecule type" value="Genomic_DNA"/>
</dbReference>
<dbReference type="Pfam" id="PF03109">
    <property type="entry name" value="ABC1"/>
    <property type="match status" value="1"/>
</dbReference>
<comment type="caution">
    <text evidence="2">The sequence shown here is derived from an EMBL/GenBank/DDBJ whole genome shotgun (WGS) entry which is preliminary data.</text>
</comment>
<evidence type="ECO:0000313" key="2">
    <source>
        <dbReference type="EMBL" id="KAA8499664.1"/>
    </source>
</evidence>
<reference evidence="3" key="1">
    <citation type="journal article" date="2019" name="Nat. Commun.">
        <title>Expansion of phycobilisome linker gene families in mesophilic red algae.</title>
        <authorList>
            <person name="Lee J."/>
            <person name="Kim D."/>
            <person name="Bhattacharya D."/>
            <person name="Yoon H.S."/>
        </authorList>
    </citation>
    <scope>NUCLEOTIDE SEQUENCE [LARGE SCALE GENOMIC DNA]</scope>
    <source>
        <strain evidence="3">CCMP 1328</strain>
    </source>
</reference>
<evidence type="ECO:0000259" key="1">
    <source>
        <dbReference type="PROSITE" id="PS50011"/>
    </source>
</evidence>
<gene>
    <name evidence="2" type="ORF">FVE85_7249</name>
</gene>
<dbReference type="InterPro" id="IPR011009">
    <property type="entry name" value="Kinase-like_dom_sf"/>
</dbReference>
<dbReference type="AlphaFoldDB" id="A0A5J4Z9J0"/>
<dbReference type="InterPro" id="IPR004147">
    <property type="entry name" value="ABC1_dom"/>
</dbReference>
<dbReference type="GO" id="GO:0004672">
    <property type="term" value="F:protein kinase activity"/>
    <property type="evidence" value="ECO:0007669"/>
    <property type="project" value="InterPro"/>
</dbReference>
<dbReference type="Proteomes" id="UP000324585">
    <property type="component" value="Unassembled WGS sequence"/>
</dbReference>
<accession>A0A5J4Z9J0</accession>
<dbReference type="InterPro" id="IPR051130">
    <property type="entry name" value="Mito_struct-func_regulator"/>
</dbReference>
<dbReference type="CDD" id="cd05121">
    <property type="entry name" value="ABC1_ADCK3-like"/>
    <property type="match status" value="1"/>
</dbReference>
<dbReference type="Gene3D" id="1.10.510.10">
    <property type="entry name" value="Transferase(Phosphotransferase) domain 1"/>
    <property type="match status" value="1"/>
</dbReference>
<proteinExistence type="predicted"/>
<dbReference type="InterPro" id="IPR000719">
    <property type="entry name" value="Prot_kinase_dom"/>
</dbReference>
<organism evidence="2 3">
    <name type="scientific">Porphyridium purpureum</name>
    <name type="common">Red alga</name>
    <name type="synonym">Porphyridium cruentum</name>
    <dbReference type="NCBI Taxonomy" id="35688"/>
    <lineage>
        <taxon>Eukaryota</taxon>
        <taxon>Rhodophyta</taxon>
        <taxon>Bangiophyceae</taxon>
        <taxon>Porphyridiales</taxon>
        <taxon>Porphyridiaceae</taxon>
        <taxon>Porphyridium</taxon>
    </lineage>
</organism>
<dbReference type="OrthoDB" id="3776at2759"/>